<dbReference type="Proteomes" id="UP000612349">
    <property type="component" value="Unassembled WGS sequence"/>
</dbReference>
<accession>A0A917DRV7</accession>
<reference evidence="3" key="2">
    <citation type="submission" date="2020-09" db="EMBL/GenBank/DDBJ databases">
        <authorList>
            <person name="Sun Q."/>
            <person name="Zhou Y."/>
        </authorList>
    </citation>
    <scope>NUCLEOTIDE SEQUENCE</scope>
    <source>
        <strain evidence="3">CGMCC 1.15360</strain>
    </source>
</reference>
<dbReference type="AlphaFoldDB" id="A0A917DRV7"/>
<feature type="signal peptide" evidence="2">
    <location>
        <begin position="1"/>
        <end position="47"/>
    </location>
</feature>
<dbReference type="EMBL" id="BMIP01000001">
    <property type="protein sequence ID" value="GGD61045.1"/>
    <property type="molecule type" value="Genomic_DNA"/>
</dbReference>
<evidence type="ECO:0000256" key="1">
    <source>
        <dbReference type="SAM" id="Phobius"/>
    </source>
</evidence>
<reference evidence="3" key="1">
    <citation type="journal article" date="2014" name="Int. J. Syst. Evol. Microbiol.">
        <title>Complete genome sequence of Corynebacterium casei LMG S-19264T (=DSM 44701T), isolated from a smear-ripened cheese.</title>
        <authorList>
            <consortium name="US DOE Joint Genome Institute (JGI-PGF)"/>
            <person name="Walter F."/>
            <person name="Albersmeier A."/>
            <person name="Kalinowski J."/>
            <person name="Ruckert C."/>
        </authorList>
    </citation>
    <scope>NUCLEOTIDE SEQUENCE</scope>
    <source>
        <strain evidence="3">CGMCC 1.15360</strain>
    </source>
</reference>
<keyword evidence="2" id="KW-0732">Signal</keyword>
<keyword evidence="1" id="KW-0472">Membrane</keyword>
<feature type="transmembrane region" description="Helical" evidence="1">
    <location>
        <begin position="137"/>
        <end position="156"/>
    </location>
</feature>
<gene>
    <name evidence="3" type="ORF">GCM10010990_08230</name>
</gene>
<protein>
    <submittedName>
        <fullName evidence="3">Uncharacterized protein</fullName>
    </submittedName>
</protein>
<organism evidence="3 4">
    <name type="scientific">Croceicoccus mobilis</name>
    <dbReference type="NCBI Taxonomy" id="1703339"/>
    <lineage>
        <taxon>Bacteria</taxon>
        <taxon>Pseudomonadati</taxon>
        <taxon>Pseudomonadota</taxon>
        <taxon>Alphaproteobacteria</taxon>
        <taxon>Sphingomonadales</taxon>
        <taxon>Erythrobacteraceae</taxon>
        <taxon>Croceicoccus</taxon>
    </lineage>
</organism>
<evidence type="ECO:0000313" key="4">
    <source>
        <dbReference type="Proteomes" id="UP000612349"/>
    </source>
</evidence>
<dbReference type="RefSeq" id="WP_156522017.1">
    <property type="nucleotide sequence ID" value="NZ_LYWZ01000022.1"/>
</dbReference>
<evidence type="ECO:0000256" key="2">
    <source>
        <dbReference type="SAM" id="SignalP"/>
    </source>
</evidence>
<name>A0A917DRV7_9SPHN</name>
<proteinExistence type="predicted"/>
<evidence type="ECO:0000313" key="3">
    <source>
        <dbReference type="EMBL" id="GGD61045.1"/>
    </source>
</evidence>
<comment type="caution">
    <text evidence="3">The sequence shown here is derived from an EMBL/GenBank/DDBJ whole genome shotgun (WGS) entry which is preliminary data.</text>
</comment>
<sequence length="162" mass="16821">MIGAAPERGSNGGSPIKVARDKIYARATRLGLVPLAASCLMAMPAMAQDPSAPAFTEDNVPVIDAGHVGFGWTADGPVTIRLTRDNGETRAVFGGQGEKLFLSGLADGDYMLSIAPEGGAVSDTLALEVRHQSLARALWLTLVGAVVFALVLAVIVRGARHD</sequence>
<keyword evidence="1" id="KW-0812">Transmembrane</keyword>
<keyword evidence="4" id="KW-1185">Reference proteome</keyword>
<dbReference type="OrthoDB" id="7507694at2"/>
<feature type="chain" id="PRO_5037760361" evidence="2">
    <location>
        <begin position="48"/>
        <end position="162"/>
    </location>
</feature>
<keyword evidence="1" id="KW-1133">Transmembrane helix</keyword>